<dbReference type="Gene3D" id="2.60.40.3140">
    <property type="match status" value="1"/>
</dbReference>
<dbReference type="InterPro" id="IPR024618">
    <property type="entry name" value="DUF3857"/>
</dbReference>
<feature type="signal peptide" evidence="1">
    <location>
        <begin position="1"/>
        <end position="19"/>
    </location>
</feature>
<organism evidence="4 5">
    <name type="scientific">Runella defluvii</name>
    <dbReference type="NCBI Taxonomy" id="370973"/>
    <lineage>
        <taxon>Bacteria</taxon>
        <taxon>Pseudomonadati</taxon>
        <taxon>Bacteroidota</taxon>
        <taxon>Cytophagia</taxon>
        <taxon>Cytophagales</taxon>
        <taxon>Spirosomataceae</taxon>
        <taxon>Runella</taxon>
    </lineage>
</organism>
<evidence type="ECO:0008006" key="6">
    <source>
        <dbReference type="Google" id="ProtNLM"/>
    </source>
</evidence>
<feature type="domain" description="Transglutaminase-like" evidence="2">
    <location>
        <begin position="300"/>
        <end position="377"/>
    </location>
</feature>
<feature type="chain" id="PRO_5030870652" description="DUF3857 domain-containing protein" evidence="1">
    <location>
        <begin position="20"/>
        <end position="656"/>
    </location>
</feature>
<feature type="domain" description="DUF3857" evidence="3">
    <location>
        <begin position="70"/>
        <end position="197"/>
    </location>
</feature>
<proteinExistence type="predicted"/>
<protein>
    <recommendedName>
        <fullName evidence="6">DUF3857 domain-containing protein</fullName>
    </recommendedName>
</protein>
<dbReference type="Pfam" id="PF01841">
    <property type="entry name" value="Transglut_core"/>
    <property type="match status" value="1"/>
</dbReference>
<dbReference type="Proteomes" id="UP000541352">
    <property type="component" value="Unassembled WGS sequence"/>
</dbReference>
<reference evidence="4 5" key="1">
    <citation type="submission" date="2020-08" db="EMBL/GenBank/DDBJ databases">
        <title>Genomic Encyclopedia of Type Strains, Phase IV (KMG-IV): sequencing the most valuable type-strain genomes for metagenomic binning, comparative biology and taxonomic classification.</title>
        <authorList>
            <person name="Goeker M."/>
        </authorList>
    </citation>
    <scope>NUCLEOTIDE SEQUENCE [LARGE SCALE GENOMIC DNA]</scope>
    <source>
        <strain evidence="4 5">DSM 17976</strain>
    </source>
</reference>
<evidence type="ECO:0000259" key="3">
    <source>
        <dbReference type="Pfam" id="PF12969"/>
    </source>
</evidence>
<evidence type="ECO:0000259" key="2">
    <source>
        <dbReference type="Pfam" id="PF01841"/>
    </source>
</evidence>
<dbReference type="EMBL" id="JACIBY010000009">
    <property type="protein sequence ID" value="MBB3839994.1"/>
    <property type="molecule type" value="Genomic_DNA"/>
</dbReference>
<keyword evidence="5" id="KW-1185">Reference proteome</keyword>
<dbReference type="RefSeq" id="WP_183976704.1">
    <property type="nucleotide sequence ID" value="NZ_JACIBY010000009.1"/>
</dbReference>
<evidence type="ECO:0000313" key="5">
    <source>
        <dbReference type="Proteomes" id="UP000541352"/>
    </source>
</evidence>
<dbReference type="InterPro" id="IPR038765">
    <property type="entry name" value="Papain-like_cys_pep_sf"/>
</dbReference>
<evidence type="ECO:0000256" key="1">
    <source>
        <dbReference type="SAM" id="SignalP"/>
    </source>
</evidence>
<dbReference type="Gene3D" id="2.60.120.1130">
    <property type="match status" value="1"/>
</dbReference>
<dbReference type="Pfam" id="PF12969">
    <property type="entry name" value="DUF3857"/>
    <property type="match status" value="1"/>
</dbReference>
<comment type="caution">
    <text evidence="4">The sequence shown here is derived from an EMBL/GenBank/DDBJ whole genome shotgun (WGS) entry which is preliminary data.</text>
</comment>
<accession>A0A7W5ZN53</accession>
<gene>
    <name evidence="4" type="ORF">FHS57_004007</name>
</gene>
<keyword evidence="1" id="KW-0732">Signal</keyword>
<sequence length="656" mass="74559">MNKLLTTALLLFISLCLVAQNTKITFGEVPIEDISSKIYPDDSTAEAVVLYDFGETSFDYRNQKFYITLKYHGRIKILKKSALDRATISIPFYKGSKGAQEEYITQVKGFTHNLEDGKIVKEKLAKEMIFNEKLSDEYHQLKFSLPKVKEGSVIEYSYEISTPMTINTSPKTWTFQSSLPVKWSEYRITIPNVLFYRMIMSGYLSLDINDFKNTNTMFAGSSMNAVSYQFVVKNAPAFRNESHITTPSDYLSKIDFELASINWPDVITKDFSLDYNNLTQTLLSDSQFGEVYKKTTIAKDIARQIQANHKDTLEQWRAAKNYLVKNIKWNEENGLYASNLKKVLEKKEGSSSEINFLYLCILRELGYDAHPLILSTRTHGRINPTYALLKKFNYVVVHLSHNGKDVLLDATDEYLPPHILPVYCLTDDGWLVHPSQARFISIVPNDTDREFEKADLTISEEGELTGAFSKSYGGYSGASAKNAFKEVGKDKFLEEIKKGKPAWTITKAEFKNTESIEQVMEANYELSMTEFANVAGPMIYLKPMLSEGHTQNPFKESERIYPVDFEAPIEETFLANYTLPAGFQVVELPKPAAVALPEGGGRFVYTVSQTGNKITIISRLNIRKKSFMSLEYGTLKAFFDQLIAKHNEQIVLKKGN</sequence>
<dbReference type="Gene3D" id="3.10.620.30">
    <property type="match status" value="1"/>
</dbReference>
<name>A0A7W5ZN53_9BACT</name>
<dbReference type="InterPro" id="IPR002931">
    <property type="entry name" value="Transglutaminase-like"/>
</dbReference>
<dbReference type="AlphaFoldDB" id="A0A7W5ZN53"/>
<evidence type="ECO:0000313" key="4">
    <source>
        <dbReference type="EMBL" id="MBB3839994.1"/>
    </source>
</evidence>
<dbReference type="SUPFAM" id="SSF54001">
    <property type="entry name" value="Cysteine proteinases"/>
    <property type="match status" value="1"/>
</dbReference>